<dbReference type="Gene3D" id="3.20.20.70">
    <property type="entry name" value="Aldolase class I"/>
    <property type="match status" value="1"/>
</dbReference>
<dbReference type="GO" id="GO:0019878">
    <property type="term" value="P:lysine biosynthetic process via aminoadipic acid"/>
    <property type="evidence" value="ECO:0007669"/>
    <property type="project" value="UniProtKB-UniPathway"/>
</dbReference>
<dbReference type="Pfam" id="PF00682">
    <property type="entry name" value="HMGL-like"/>
    <property type="match status" value="1"/>
</dbReference>
<dbReference type="InterPro" id="IPR048253">
    <property type="entry name" value="DRE_TIM_HCS_fun_bact"/>
</dbReference>
<feature type="compositionally biased region" description="Polar residues" evidence="14">
    <location>
        <begin position="22"/>
        <end position="31"/>
    </location>
</feature>
<evidence type="ECO:0000259" key="15">
    <source>
        <dbReference type="PROSITE" id="PS50991"/>
    </source>
</evidence>
<dbReference type="HAMAP" id="MF_02222">
    <property type="entry name" value="Homocitr_synth_fung_arch"/>
    <property type="match status" value="1"/>
</dbReference>
<evidence type="ECO:0000256" key="12">
    <source>
        <dbReference type="ARBA" id="ARBA00048363"/>
    </source>
</evidence>
<dbReference type="Gene3D" id="1.10.238.260">
    <property type="match status" value="1"/>
</dbReference>
<dbReference type="InterPro" id="IPR054691">
    <property type="entry name" value="LeuA/HCS_post-cat"/>
</dbReference>
<dbReference type="PROSITE" id="PS00815">
    <property type="entry name" value="AIPM_HOMOCIT_SYNTH_1"/>
    <property type="match status" value="1"/>
</dbReference>
<dbReference type="EMBL" id="KV419410">
    <property type="protein sequence ID" value="KZS92506.1"/>
    <property type="molecule type" value="Genomic_DNA"/>
</dbReference>
<organism evidence="16 17">
    <name type="scientific">Sistotremastrum niveocremeum HHB9708</name>
    <dbReference type="NCBI Taxonomy" id="1314777"/>
    <lineage>
        <taxon>Eukaryota</taxon>
        <taxon>Fungi</taxon>
        <taxon>Dikarya</taxon>
        <taxon>Basidiomycota</taxon>
        <taxon>Agaricomycotina</taxon>
        <taxon>Agaricomycetes</taxon>
        <taxon>Sistotremastrales</taxon>
        <taxon>Sistotremastraceae</taxon>
        <taxon>Sertulicium</taxon>
        <taxon>Sertulicium niveocremeum</taxon>
    </lineage>
</organism>
<feature type="compositionally biased region" description="Low complexity" evidence="14">
    <location>
        <begin position="32"/>
        <end position="43"/>
    </location>
</feature>
<keyword evidence="8" id="KW-0479">Metal-binding</keyword>
<dbReference type="InterPro" id="IPR002034">
    <property type="entry name" value="AIPM/Hcit_synth_CS"/>
</dbReference>
<dbReference type="AlphaFoldDB" id="A0A164TMX7"/>
<comment type="catalytic activity">
    <reaction evidence="12">
        <text>acetyl-CoA + 2-oxoglutarate + H2O = (2R)-homocitrate + CoA + H(+)</text>
        <dbReference type="Rhea" id="RHEA:12929"/>
        <dbReference type="ChEBI" id="CHEBI:15377"/>
        <dbReference type="ChEBI" id="CHEBI:15378"/>
        <dbReference type="ChEBI" id="CHEBI:16810"/>
        <dbReference type="ChEBI" id="CHEBI:57287"/>
        <dbReference type="ChEBI" id="CHEBI:57288"/>
        <dbReference type="ChEBI" id="CHEBI:58884"/>
        <dbReference type="EC" id="2.3.3.14"/>
    </reaction>
    <physiologicalReaction direction="left-to-right" evidence="12">
        <dbReference type="Rhea" id="RHEA:12930"/>
    </physiologicalReaction>
</comment>
<evidence type="ECO:0000256" key="9">
    <source>
        <dbReference type="ARBA" id="ARBA00022842"/>
    </source>
</evidence>
<accession>A0A164TMX7</accession>
<evidence type="ECO:0000256" key="7">
    <source>
        <dbReference type="ARBA" id="ARBA00022679"/>
    </source>
</evidence>
<dbReference type="PROSITE" id="PS50991">
    <property type="entry name" value="PYR_CT"/>
    <property type="match status" value="1"/>
</dbReference>
<dbReference type="SUPFAM" id="SSF51569">
    <property type="entry name" value="Aldolase"/>
    <property type="match status" value="1"/>
</dbReference>
<evidence type="ECO:0000256" key="11">
    <source>
        <dbReference type="ARBA" id="ARBA00023211"/>
    </source>
</evidence>
<evidence type="ECO:0000256" key="8">
    <source>
        <dbReference type="ARBA" id="ARBA00022723"/>
    </source>
</evidence>
<sequence>MCPHANGDSLPVEQQDMVPVNGLSSRPSPAKTNGINGTNGVNGHSSRSRSEAPKNPYAPRYADFLSNVSNFNIIESTLREGEQFANAFFDRETKIKIAKALDAFGVEYIELTSPAASEQSRADCEAICKLGLKSKILTHIRCHMDDARIAVETGVDGVDVVIGTSSFLREFSHGKDMAYITKTAIEVIEYVKSKGIEVRFSSEDSFRSDLVDLLSIYQTVDKIGVNRVGVADTVGCANPRQVYDLVRTLRGVVSCDIEIHLHNDTGMAIANAYTALEAGATHIDTSVLGIGERVGITPLGGLVACLYAANPEYVKSKYNLSMLREIENLVASAVEVNVPFNNPITGYCAFTHKAGIHAKAILNNPSTYEILKPEDFGLTRYVSIGHRLTGWNAVKSRVEQLQLELTDEQIKDATAKIKELADVRPQSMEDVDTVLRVYHTGIKSGELVVGESKIFDKLLSRHRESSASPMGRTPQPVDAVA</sequence>
<dbReference type="InterPro" id="IPR000891">
    <property type="entry name" value="PYR_CT"/>
</dbReference>
<dbReference type="InterPro" id="IPR050073">
    <property type="entry name" value="2-IPM_HCS-like"/>
</dbReference>
<dbReference type="NCBIfam" id="TIGR02146">
    <property type="entry name" value="LysS_fung_arch"/>
    <property type="match status" value="1"/>
</dbReference>
<dbReference type="FunFam" id="1.10.238.260:FF:000002">
    <property type="entry name" value="Homocitrate synthase, mitochondrial"/>
    <property type="match status" value="1"/>
</dbReference>
<comment type="similarity">
    <text evidence="4">Belongs to the alpha-IPM synthase/homocitrate synthase family. Homocitrate synthase LYS20/LYS21 subfamily.</text>
</comment>
<keyword evidence="6" id="KW-0028">Amino-acid biosynthesis</keyword>
<dbReference type="PANTHER" id="PTHR10277:SF48">
    <property type="entry name" value="HOMOCITRATE SYNTHASE, CYTOSOLIC ISOZYME-RELATED"/>
    <property type="match status" value="1"/>
</dbReference>
<evidence type="ECO:0000256" key="6">
    <source>
        <dbReference type="ARBA" id="ARBA00022605"/>
    </source>
</evidence>
<dbReference type="PROSITE" id="PS00816">
    <property type="entry name" value="AIPM_HOMOCIT_SYNTH_2"/>
    <property type="match status" value="1"/>
</dbReference>
<dbReference type="STRING" id="1314777.A0A164TMX7"/>
<dbReference type="InterPro" id="IPR011872">
    <property type="entry name" value="Homocitrate_synth"/>
</dbReference>
<comment type="cofactor">
    <cofactor evidence="1">
        <name>Mn(2+)</name>
        <dbReference type="ChEBI" id="CHEBI:29035"/>
    </cofactor>
</comment>
<dbReference type="OrthoDB" id="2015253at2759"/>
<name>A0A164TMX7_9AGAM</name>
<evidence type="ECO:0000313" key="17">
    <source>
        <dbReference type="Proteomes" id="UP000076722"/>
    </source>
</evidence>
<evidence type="ECO:0000256" key="14">
    <source>
        <dbReference type="SAM" id="MobiDB-lite"/>
    </source>
</evidence>
<keyword evidence="7 13" id="KW-0808">Transferase</keyword>
<dbReference type="Proteomes" id="UP000076722">
    <property type="component" value="Unassembled WGS sequence"/>
</dbReference>
<feature type="region of interest" description="Disordered" evidence="14">
    <location>
        <begin position="19"/>
        <end position="55"/>
    </location>
</feature>
<keyword evidence="11" id="KW-0464">Manganese</keyword>
<keyword evidence="10" id="KW-0457">Lysine biosynthesis</keyword>
<keyword evidence="9" id="KW-0460">Magnesium</keyword>
<dbReference type="GO" id="GO:0046872">
    <property type="term" value="F:metal ion binding"/>
    <property type="evidence" value="ECO:0007669"/>
    <property type="project" value="UniProtKB-KW"/>
</dbReference>
<dbReference type="GO" id="GO:0004410">
    <property type="term" value="F:homocitrate synthase activity"/>
    <property type="evidence" value="ECO:0007669"/>
    <property type="project" value="UniProtKB-EC"/>
</dbReference>
<evidence type="ECO:0000256" key="3">
    <source>
        <dbReference type="ARBA" id="ARBA00004755"/>
    </source>
</evidence>
<dbReference type="EC" id="2.3.3.14" evidence="5"/>
<dbReference type="CDD" id="cd07948">
    <property type="entry name" value="DRE_TIM_HCS"/>
    <property type="match status" value="1"/>
</dbReference>
<protein>
    <recommendedName>
        <fullName evidence="5">homocitrate synthase</fullName>
        <ecNumber evidence="5">2.3.3.14</ecNumber>
    </recommendedName>
</protein>
<evidence type="ECO:0000256" key="13">
    <source>
        <dbReference type="RuleBase" id="RU003523"/>
    </source>
</evidence>
<evidence type="ECO:0000256" key="5">
    <source>
        <dbReference type="ARBA" id="ARBA00012974"/>
    </source>
</evidence>
<dbReference type="UniPathway" id="UPA00033">
    <property type="reaction ID" value="UER00028"/>
</dbReference>
<evidence type="ECO:0000256" key="10">
    <source>
        <dbReference type="ARBA" id="ARBA00023154"/>
    </source>
</evidence>
<feature type="domain" description="Pyruvate carboxyltransferase" evidence="15">
    <location>
        <begin position="71"/>
        <end position="324"/>
    </location>
</feature>
<gene>
    <name evidence="16" type="ORF">SISNIDRAFT_486530</name>
</gene>
<evidence type="ECO:0000256" key="4">
    <source>
        <dbReference type="ARBA" id="ARBA00006361"/>
    </source>
</evidence>
<dbReference type="PANTHER" id="PTHR10277">
    <property type="entry name" value="HOMOCITRATE SYNTHASE-RELATED"/>
    <property type="match status" value="1"/>
</dbReference>
<comment type="pathway">
    <text evidence="3">Amino-acid biosynthesis; L-lysine biosynthesis via AAA pathway; L-alpha-aminoadipate from 2-oxoglutarate: step 1/5.</text>
</comment>
<dbReference type="Pfam" id="PF22617">
    <property type="entry name" value="HCS_D2"/>
    <property type="match status" value="1"/>
</dbReference>
<dbReference type="InterPro" id="IPR013785">
    <property type="entry name" value="Aldolase_TIM"/>
</dbReference>
<dbReference type="FunFam" id="3.20.20.70:FF:000032">
    <property type="entry name" value="Homocitrate synthase, mitochondrial"/>
    <property type="match status" value="1"/>
</dbReference>
<evidence type="ECO:0000256" key="2">
    <source>
        <dbReference type="ARBA" id="ARBA00001946"/>
    </source>
</evidence>
<keyword evidence="17" id="KW-1185">Reference proteome</keyword>
<dbReference type="GO" id="GO:0005739">
    <property type="term" value="C:mitochondrion"/>
    <property type="evidence" value="ECO:0007669"/>
    <property type="project" value="TreeGrafter"/>
</dbReference>
<evidence type="ECO:0000256" key="1">
    <source>
        <dbReference type="ARBA" id="ARBA00001936"/>
    </source>
</evidence>
<comment type="cofactor">
    <cofactor evidence="2">
        <name>Mg(2+)</name>
        <dbReference type="ChEBI" id="CHEBI:18420"/>
    </cofactor>
</comment>
<evidence type="ECO:0000313" key="16">
    <source>
        <dbReference type="EMBL" id="KZS92506.1"/>
    </source>
</evidence>
<reference evidence="16 17" key="1">
    <citation type="journal article" date="2016" name="Mol. Biol. Evol.">
        <title>Comparative Genomics of Early-Diverging Mushroom-Forming Fungi Provides Insights into the Origins of Lignocellulose Decay Capabilities.</title>
        <authorList>
            <person name="Nagy L.G."/>
            <person name="Riley R."/>
            <person name="Tritt A."/>
            <person name="Adam C."/>
            <person name="Daum C."/>
            <person name="Floudas D."/>
            <person name="Sun H."/>
            <person name="Yadav J.S."/>
            <person name="Pangilinan J."/>
            <person name="Larsson K.H."/>
            <person name="Matsuura K."/>
            <person name="Barry K."/>
            <person name="Labutti K."/>
            <person name="Kuo R."/>
            <person name="Ohm R.A."/>
            <person name="Bhattacharya S.S."/>
            <person name="Shirouzu T."/>
            <person name="Yoshinaga Y."/>
            <person name="Martin F.M."/>
            <person name="Grigoriev I.V."/>
            <person name="Hibbett D.S."/>
        </authorList>
    </citation>
    <scope>NUCLEOTIDE SEQUENCE [LARGE SCALE GENOMIC DNA]</scope>
    <source>
        <strain evidence="16 17">HHB9708</strain>
    </source>
</reference>
<proteinExistence type="inferred from homology"/>